<dbReference type="EMBL" id="BBWV01000001">
    <property type="protein sequence ID" value="GAO42718.1"/>
    <property type="molecule type" value="Genomic_DNA"/>
</dbReference>
<proteinExistence type="predicted"/>
<dbReference type="STRING" id="1220578.FPE01S_01_17350"/>
<name>A0A0E9MYW0_9BACT</name>
<feature type="chain" id="PRO_5002429966" description="Lipocalin-like domain-containing protein" evidence="1">
    <location>
        <begin position="19"/>
        <end position="135"/>
    </location>
</feature>
<gene>
    <name evidence="2" type="ORF">FPE01S_01_17350</name>
</gene>
<protein>
    <recommendedName>
        <fullName evidence="4">Lipocalin-like domain-containing protein</fullName>
    </recommendedName>
</protein>
<organism evidence="2 3">
    <name type="scientific">Flavihumibacter petaseus NBRC 106054</name>
    <dbReference type="NCBI Taxonomy" id="1220578"/>
    <lineage>
        <taxon>Bacteria</taxon>
        <taxon>Pseudomonadati</taxon>
        <taxon>Bacteroidota</taxon>
        <taxon>Chitinophagia</taxon>
        <taxon>Chitinophagales</taxon>
        <taxon>Chitinophagaceae</taxon>
        <taxon>Flavihumibacter</taxon>
    </lineage>
</organism>
<evidence type="ECO:0008006" key="4">
    <source>
        <dbReference type="Google" id="ProtNLM"/>
    </source>
</evidence>
<comment type="caution">
    <text evidence="2">The sequence shown here is derived from an EMBL/GenBank/DDBJ whole genome shotgun (WGS) entry which is preliminary data.</text>
</comment>
<accession>A0A0E9MYW0</accession>
<feature type="signal peptide" evidence="1">
    <location>
        <begin position="1"/>
        <end position="18"/>
    </location>
</feature>
<sequence length="135" mass="15692">MKKSFIAAFIFCSLLSSASCGHPAEVNITGNWRLDSIYDYYNGFSFTNKNPSPQEVYEYRDNNTVLRKGMGEQLEYRYHRNDSILSLSDQTGRPADEFVILHVDDNLMALKKNKSPLFGGKNQRRYEVRYFSRVQ</sequence>
<reference evidence="2 3" key="1">
    <citation type="submission" date="2015-04" db="EMBL/GenBank/DDBJ databases">
        <title>Whole genome shotgun sequence of Flavihumibacter petaseus NBRC 106054.</title>
        <authorList>
            <person name="Miyazawa S."/>
            <person name="Hosoyama A."/>
            <person name="Hashimoto M."/>
            <person name="Noguchi M."/>
            <person name="Tsuchikane K."/>
            <person name="Ohji S."/>
            <person name="Yamazoe A."/>
            <person name="Ichikawa N."/>
            <person name="Kimura A."/>
            <person name="Fujita N."/>
        </authorList>
    </citation>
    <scope>NUCLEOTIDE SEQUENCE [LARGE SCALE GENOMIC DNA]</scope>
    <source>
        <strain evidence="2 3">NBRC 106054</strain>
    </source>
</reference>
<dbReference type="AlphaFoldDB" id="A0A0E9MYW0"/>
<dbReference type="Proteomes" id="UP000033121">
    <property type="component" value="Unassembled WGS sequence"/>
</dbReference>
<dbReference type="OrthoDB" id="839750at2"/>
<dbReference type="PROSITE" id="PS51257">
    <property type="entry name" value="PROKAR_LIPOPROTEIN"/>
    <property type="match status" value="1"/>
</dbReference>
<keyword evidence="3" id="KW-1185">Reference proteome</keyword>
<evidence type="ECO:0000313" key="2">
    <source>
        <dbReference type="EMBL" id="GAO42718.1"/>
    </source>
</evidence>
<evidence type="ECO:0000256" key="1">
    <source>
        <dbReference type="SAM" id="SignalP"/>
    </source>
</evidence>
<keyword evidence="1" id="KW-0732">Signal</keyword>
<evidence type="ECO:0000313" key="3">
    <source>
        <dbReference type="Proteomes" id="UP000033121"/>
    </source>
</evidence>
<dbReference type="RefSeq" id="WP_046368349.1">
    <property type="nucleotide sequence ID" value="NZ_BBWV01000001.1"/>
</dbReference>